<keyword evidence="1" id="KW-0812">Transmembrane</keyword>
<feature type="transmembrane region" description="Helical" evidence="1">
    <location>
        <begin position="180"/>
        <end position="207"/>
    </location>
</feature>
<dbReference type="AlphaFoldDB" id="A0A955E0V6"/>
<evidence type="ECO:0000313" key="3">
    <source>
        <dbReference type="Proteomes" id="UP000714817"/>
    </source>
</evidence>
<dbReference type="EMBL" id="JAGQNY010000009">
    <property type="protein sequence ID" value="MCA9302262.1"/>
    <property type="molecule type" value="Genomic_DNA"/>
</dbReference>
<gene>
    <name evidence="2" type="ORF">KDA10_02810</name>
</gene>
<sequence>MLLGSFITNDLFHVNKAEILKKVRHSTEFSFSFILLLIGSSIVCTLGLLLNSTPIVIGGMIISPMMWPLMQTSIGVAYGRSSYVRQAFLLLVFSIVASLTASVLITFLSPIKLLNPEILSRTYPTLLDLIVAIVAGGVAALAISQPKISESLAGVAIATSLMPPLCVSGIGLALMRPDIFLGSFLLFLANVISIIFISIIVYLLLGLRAKNDPVFAKRATFTLFMALVVVSIPLFLLLKKYTFEVQIYSVSDKILHRSFSEISDSIYISSIDTSVPSFFSKDREVSVSAQVLVPDSIEITFDVQQKIQSELSEALNSDVNFSLLLQRSLGVTSKKASEVSKKRSLLQAALVSELRMSDANYDIDSIDISYLEDRGVWRVSAVLRADTEAFRPNINSGALENTLSELVNTPVELSIELIPRIAIGMDTANIEKVRSSVMSYLSDNYPQIDVKSAYVEYNEGENRYQISIEVLVPFSFQAGYDVQQLKSYLEETFNSEFALTETIIYADKIIY</sequence>
<feature type="transmembrane region" description="Helical" evidence="1">
    <location>
        <begin position="29"/>
        <end position="49"/>
    </location>
</feature>
<feature type="transmembrane region" description="Helical" evidence="1">
    <location>
        <begin position="155"/>
        <end position="174"/>
    </location>
</feature>
<comment type="caution">
    <text evidence="2">The sequence shown here is derived from an EMBL/GenBank/DDBJ whole genome shotgun (WGS) entry which is preliminary data.</text>
</comment>
<reference evidence="2" key="2">
    <citation type="journal article" date="2021" name="Microbiome">
        <title>Successional dynamics and alternative stable states in a saline activated sludge microbial community over 9 years.</title>
        <authorList>
            <person name="Wang Y."/>
            <person name="Ye J."/>
            <person name="Ju F."/>
            <person name="Liu L."/>
            <person name="Boyd J.A."/>
            <person name="Deng Y."/>
            <person name="Parks D.H."/>
            <person name="Jiang X."/>
            <person name="Yin X."/>
            <person name="Woodcroft B.J."/>
            <person name="Tyson G.W."/>
            <person name="Hugenholtz P."/>
            <person name="Polz M.F."/>
            <person name="Zhang T."/>
        </authorList>
    </citation>
    <scope>NUCLEOTIDE SEQUENCE</scope>
    <source>
        <strain evidence="2">HKST-UBA80</strain>
    </source>
</reference>
<feature type="transmembrane region" description="Helical" evidence="1">
    <location>
        <begin position="123"/>
        <end position="143"/>
    </location>
</feature>
<name>A0A955E0V6_UNCKA</name>
<dbReference type="PANTHER" id="PTHR20992">
    <property type="entry name" value="AT15442P-RELATED"/>
    <property type="match status" value="1"/>
</dbReference>
<accession>A0A955E0V6</accession>
<reference evidence="2" key="1">
    <citation type="submission" date="2020-04" db="EMBL/GenBank/DDBJ databases">
        <authorList>
            <person name="Zhang T."/>
        </authorList>
    </citation>
    <scope>NUCLEOTIDE SEQUENCE</scope>
    <source>
        <strain evidence="2">HKST-UBA80</strain>
    </source>
</reference>
<dbReference type="Proteomes" id="UP000714817">
    <property type="component" value="Unassembled WGS sequence"/>
</dbReference>
<dbReference type="Pfam" id="PF04087">
    <property type="entry name" value="DUF389"/>
    <property type="match status" value="1"/>
</dbReference>
<feature type="transmembrane region" description="Helical" evidence="1">
    <location>
        <begin position="55"/>
        <end position="76"/>
    </location>
</feature>
<evidence type="ECO:0000313" key="2">
    <source>
        <dbReference type="EMBL" id="MCA9302262.1"/>
    </source>
</evidence>
<feature type="transmembrane region" description="Helical" evidence="1">
    <location>
        <begin position="219"/>
        <end position="238"/>
    </location>
</feature>
<dbReference type="PANTHER" id="PTHR20992:SF9">
    <property type="entry name" value="AT15442P-RELATED"/>
    <property type="match status" value="1"/>
</dbReference>
<evidence type="ECO:0000256" key="1">
    <source>
        <dbReference type="SAM" id="Phobius"/>
    </source>
</evidence>
<dbReference type="InterPro" id="IPR005240">
    <property type="entry name" value="DUF389"/>
</dbReference>
<keyword evidence="1" id="KW-0472">Membrane</keyword>
<proteinExistence type="predicted"/>
<organism evidence="2 3">
    <name type="scientific">candidate division WWE3 bacterium</name>
    <dbReference type="NCBI Taxonomy" id="2053526"/>
    <lineage>
        <taxon>Bacteria</taxon>
        <taxon>Katanobacteria</taxon>
    </lineage>
</organism>
<protein>
    <submittedName>
        <fullName evidence="2">DUF389 domain-containing protein</fullName>
    </submittedName>
</protein>
<feature type="transmembrane region" description="Helical" evidence="1">
    <location>
        <begin position="88"/>
        <end position="111"/>
    </location>
</feature>
<keyword evidence="1" id="KW-1133">Transmembrane helix</keyword>